<feature type="region of interest" description="Disordered" evidence="1">
    <location>
        <begin position="173"/>
        <end position="193"/>
    </location>
</feature>
<evidence type="ECO:0000313" key="2">
    <source>
        <dbReference type="EMBL" id="KAG5575586.1"/>
    </source>
</evidence>
<dbReference type="AlphaFoldDB" id="A0A9J5WJ54"/>
<evidence type="ECO:0000256" key="1">
    <source>
        <dbReference type="SAM" id="MobiDB-lite"/>
    </source>
</evidence>
<accession>A0A9J5WJ54</accession>
<dbReference type="Proteomes" id="UP000824120">
    <property type="component" value="Chromosome 11"/>
</dbReference>
<protein>
    <submittedName>
        <fullName evidence="2">Uncharacterized protein</fullName>
    </submittedName>
</protein>
<evidence type="ECO:0000313" key="3">
    <source>
        <dbReference type="Proteomes" id="UP000824120"/>
    </source>
</evidence>
<comment type="caution">
    <text evidence="2">The sequence shown here is derived from an EMBL/GenBank/DDBJ whole genome shotgun (WGS) entry which is preliminary data.</text>
</comment>
<gene>
    <name evidence="2" type="ORF">H5410_055720</name>
</gene>
<feature type="compositionally biased region" description="Basic and acidic residues" evidence="1">
    <location>
        <begin position="179"/>
        <end position="193"/>
    </location>
</feature>
<name>A0A9J5WJ54_SOLCO</name>
<sequence length="193" mass="22508">MITNTVRLLNRRTVQKNPNSQNQTQLFFENHQAPEIPNYISQNPVFQNLANPFTPFDQNYVTQNSHMLAIFSHRVQTSPYSTWEGLHKLAQNNYSPTPLPNLVKERFTSSLKRLASIQLELTQELTNLELYHILYFSTTLSNLSMHHLLLIHQLNSYVNSFLQQIIKMHVPNQSNEETMANKKDKTMEEQVVP</sequence>
<dbReference type="EMBL" id="JACXVP010000011">
    <property type="protein sequence ID" value="KAG5575586.1"/>
    <property type="molecule type" value="Genomic_DNA"/>
</dbReference>
<proteinExistence type="predicted"/>
<reference evidence="2 3" key="1">
    <citation type="submission" date="2020-09" db="EMBL/GenBank/DDBJ databases">
        <title>De no assembly of potato wild relative species, Solanum commersonii.</title>
        <authorList>
            <person name="Cho K."/>
        </authorList>
    </citation>
    <scope>NUCLEOTIDE SEQUENCE [LARGE SCALE GENOMIC DNA]</scope>
    <source>
        <strain evidence="2">LZ3.2</strain>
        <tissue evidence="2">Leaf</tissue>
    </source>
</reference>
<organism evidence="2 3">
    <name type="scientific">Solanum commersonii</name>
    <name type="common">Commerson's wild potato</name>
    <name type="synonym">Commerson's nightshade</name>
    <dbReference type="NCBI Taxonomy" id="4109"/>
    <lineage>
        <taxon>Eukaryota</taxon>
        <taxon>Viridiplantae</taxon>
        <taxon>Streptophyta</taxon>
        <taxon>Embryophyta</taxon>
        <taxon>Tracheophyta</taxon>
        <taxon>Spermatophyta</taxon>
        <taxon>Magnoliopsida</taxon>
        <taxon>eudicotyledons</taxon>
        <taxon>Gunneridae</taxon>
        <taxon>Pentapetalae</taxon>
        <taxon>asterids</taxon>
        <taxon>lamiids</taxon>
        <taxon>Solanales</taxon>
        <taxon>Solanaceae</taxon>
        <taxon>Solanoideae</taxon>
        <taxon>Solaneae</taxon>
        <taxon>Solanum</taxon>
    </lineage>
</organism>
<keyword evidence="3" id="KW-1185">Reference proteome</keyword>